<dbReference type="AlphaFoldDB" id="D3PH90"/>
<feature type="site" description="Deprotonates C-terminal active site Cys" evidence="6">
    <location>
        <position position="26"/>
    </location>
</feature>
<feature type="active site" description="Nucleophile" evidence="6">
    <location>
        <position position="32"/>
    </location>
</feature>
<dbReference type="FunFam" id="3.40.30.10:FF:000104">
    <property type="entry name" value="Thioredoxin"/>
    <property type="match status" value="1"/>
</dbReference>
<dbReference type="InterPro" id="IPR005746">
    <property type="entry name" value="Thioredoxin"/>
</dbReference>
<comment type="similarity">
    <text evidence="5">Belongs to the thioredoxin family.</text>
</comment>
<evidence type="ECO:0000256" key="2">
    <source>
        <dbReference type="ARBA" id="ARBA00022982"/>
    </source>
</evidence>
<evidence type="ECO:0000256" key="5">
    <source>
        <dbReference type="PIRNR" id="PIRNR000077"/>
    </source>
</evidence>
<dbReference type="EMBL" id="BT121287">
    <property type="protein sequence ID" value="ADD38217.1"/>
    <property type="molecule type" value="mRNA"/>
</dbReference>
<dbReference type="OMA" id="KQLWRQS"/>
<protein>
    <recommendedName>
        <fullName evidence="5">Thioredoxin</fullName>
    </recommendedName>
</protein>
<sequence length="105" mass="11745">MVIEIKDLSSFNSQLAEAGTKLVVVDFFATWCGPCKVIAPQIEEWAKSMDDVVFIKVDVDEAEDVAQHYNITAMPTFMLFKETKKVADLMGANVTKLEELINSNK</sequence>
<dbReference type="Pfam" id="PF00085">
    <property type="entry name" value="Thioredoxin"/>
    <property type="match status" value="1"/>
</dbReference>
<dbReference type="PROSITE" id="PS00194">
    <property type="entry name" value="THIOREDOXIN_1"/>
    <property type="match status" value="1"/>
</dbReference>
<feature type="domain" description="Thioredoxin" evidence="8">
    <location>
        <begin position="1"/>
        <end position="105"/>
    </location>
</feature>
<reference evidence="9" key="1">
    <citation type="submission" date="2010-03" db="EMBL/GenBank/DDBJ databases">
        <title>Atlantic Lepeophtheirus salmonis ESTs and full-length cDNAs.</title>
        <authorList>
            <person name="Yasuike M."/>
            <person name="von Schalburg K."/>
            <person name="Cooper G."/>
            <person name="Leong J."/>
            <person name="Nilsen F."/>
            <person name="Jones S.R.M."/>
            <person name="Koop B.F."/>
        </authorList>
    </citation>
    <scope>NUCLEOTIDE SEQUENCE</scope>
    <source>
        <strain evidence="9">Atlantic form</strain>
        <tissue evidence="9">Mixed tissue</tissue>
    </source>
</reference>
<feature type="site" description="Contributes to redox potential value" evidence="6">
    <location>
        <position position="33"/>
    </location>
</feature>
<evidence type="ECO:0000313" key="9">
    <source>
        <dbReference type="EMBL" id="ADD37926.1"/>
    </source>
</evidence>
<dbReference type="EMBL" id="BT120996">
    <property type="protein sequence ID" value="ADD37926.1"/>
    <property type="molecule type" value="mRNA"/>
</dbReference>
<feature type="active site" description="Nucleophile" evidence="6">
    <location>
        <position position="35"/>
    </location>
</feature>
<dbReference type="CDD" id="cd02947">
    <property type="entry name" value="TRX_family"/>
    <property type="match status" value="1"/>
</dbReference>
<dbReference type="GO" id="GO:0015035">
    <property type="term" value="F:protein-disulfide reductase activity"/>
    <property type="evidence" value="ECO:0007669"/>
    <property type="project" value="InterPro"/>
</dbReference>
<keyword evidence="3 7" id="KW-1015">Disulfide bond</keyword>
<name>D3PH90_LEPSM</name>
<evidence type="ECO:0000259" key="8">
    <source>
        <dbReference type="PROSITE" id="PS51352"/>
    </source>
</evidence>
<dbReference type="PROSITE" id="PS51352">
    <property type="entry name" value="THIOREDOXIN_2"/>
    <property type="match status" value="1"/>
</dbReference>
<accession>D3PH90</accession>
<dbReference type="PIRSF" id="PIRSF000077">
    <property type="entry name" value="Thioredoxin"/>
    <property type="match status" value="1"/>
</dbReference>
<dbReference type="InterPro" id="IPR017937">
    <property type="entry name" value="Thioredoxin_CS"/>
</dbReference>
<dbReference type="InterPro" id="IPR036249">
    <property type="entry name" value="Thioredoxin-like_sf"/>
</dbReference>
<keyword evidence="2" id="KW-0249">Electron transport</keyword>
<evidence type="ECO:0000256" key="4">
    <source>
        <dbReference type="ARBA" id="ARBA00023284"/>
    </source>
</evidence>
<dbReference type="SUPFAM" id="SSF52833">
    <property type="entry name" value="Thioredoxin-like"/>
    <property type="match status" value="1"/>
</dbReference>
<dbReference type="NCBIfam" id="TIGR01068">
    <property type="entry name" value="thioredoxin"/>
    <property type="match status" value="1"/>
</dbReference>
<feature type="site" description="Contributes to redox potential value" evidence="6">
    <location>
        <position position="34"/>
    </location>
</feature>
<gene>
    <name evidence="9" type="primary">THIO2</name>
</gene>
<evidence type="ECO:0000256" key="3">
    <source>
        <dbReference type="ARBA" id="ARBA00023157"/>
    </source>
</evidence>
<keyword evidence="4 7" id="KW-0676">Redox-active center</keyword>
<dbReference type="InterPro" id="IPR013766">
    <property type="entry name" value="Thioredoxin_domain"/>
</dbReference>
<proteinExistence type="evidence at transcript level"/>
<evidence type="ECO:0000256" key="6">
    <source>
        <dbReference type="PIRSR" id="PIRSR000077-1"/>
    </source>
</evidence>
<dbReference type="OrthoDB" id="2121326at2759"/>
<dbReference type="PANTHER" id="PTHR46115">
    <property type="entry name" value="THIOREDOXIN-LIKE PROTEIN 1"/>
    <property type="match status" value="1"/>
</dbReference>
<feature type="disulfide bond" description="Redox-active" evidence="7">
    <location>
        <begin position="32"/>
        <end position="35"/>
    </location>
</feature>
<evidence type="ECO:0000256" key="7">
    <source>
        <dbReference type="PIRSR" id="PIRSR000077-4"/>
    </source>
</evidence>
<keyword evidence="1" id="KW-0813">Transport</keyword>
<organism evidence="9">
    <name type="scientific">Lepeophtheirus salmonis</name>
    <name type="common">Salmon louse</name>
    <name type="synonym">Caligus salmonis</name>
    <dbReference type="NCBI Taxonomy" id="72036"/>
    <lineage>
        <taxon>Eukaryota</taxon>
        <taxon>Metazoa</taxon>
        <taxon>Ecdysozoa</taxon>
        <taxon>Arthropoda</taxon>
        <taxon>Crustacea</taxon>
        <taxon>Multicrustacea</taxon>
        <taxon>Hexanauplia</taxon>
        <taxon>Copepoda</taxon>
        <taxon>Siphonostomatoida</taxon>
        <taxon>Caligidae</taxon>
        <taxon>Lepeophtheirus</taxon>
    </lineage>
</organism>
<dbReference type="Gene3D" id="3.40.30.10">
    <property type="entry name" value="Glutaredoxin"/>
    <property type="match status" value="1"/>
</dbReference>
<dbReference type="PRINTS" id="PR00421">
    <property type="entry name" value="THIOREDOXIN"/>
</dbReference>
<evidence type="ECO:0000256" key="1">
    <source>
        <dbReference type="ARBA" id="ARBA00022448"/>
    </source>
</evidence>